<feature type="transmembrane region" description="Helical" evidence="18">
    <location>
        <begin position="175"/>
        <end position="195"/>
    </location>
</feature>
<dbReference type="EC" id="3.6.4.13" evidence="4"/>
<evidence type="ECO:0000256" key="1">
    <source>
        <dbReference type="ARBA" id="ARBA00004141"/>
    </source>
</evidence>
<feature type="compositionally biased region" description="Basic and acidic residues" evidence="17">
    <location>
        <begin position="440"/>
        <end position="451"/>
    </location>
</feature>
<dbReference type="GO" id="GO:0016020">
    <property type="term" value="C:membrane"/>
    <property type="evidence" value="ECO:0007669"/>
    <property type="project" value="UniProtKB-SubCell"/>
</dbReference>
<dbReference type="GO" id="GO:0005524">
    <property type="term" value="F:ATP binding"/>
    <property type="evidence" value="ECO:0007669"/>
    <property type="project" value="UniProtKB-KW"/>
</dbReference>
<evidence type="ECO:0000256" key="10">
    <source>
        <dbReference type="ARBA" id="ARBA00022806"/>
    </source>
</evidence>
<comment type="subcellular location">
    <subcellularLocation>
        <location evidence="1">Membrane</location>
        <topology evidence="1">Multi-pass membrane protein</topology>
    </subcellularLocation>
    <subcellularLocation>
        <location evidence="2">Nucleus</location>
        <location evidence="2">Nucleolus</location>
    </subcellularLocation>
</comment>
<dbReference type="InterPro" id="IPR044742">
    <property type="entry name" value="DEAD/DEAH_RhlB"/>
</dbReference>
<evidence type="ECO:0000313" key="21">
    <source>
        <dbReference type="EMBL" id="CRK38728.1"/>
    </source>
</evidence>
<evidence type="ECO:0000256" key="9">
    <source>
        <dbReference type="ARBA" id="ARBA00022801"/>
    </source>
</evidence>
<evidence type="ECO:0000256" key="18">
    <source>
        <dbReference type="SAM" id="Phobius"/>
    </source>
</evidence>
<dbReference type="InterPro" id="IPR000629">
    <property type="entry name" value="RNA-helicase_DEAD-box_CS"/>
</dbReference>
<dbReference type="InterPro" id="IPR006153">
    <property type="entry name" value="Cation/H_exchanger_TM"/>
</dbReference>
<reference evidence="21 22" key="1">
    <citation type="submission" date="2015-05" db="EMBL/GenBank/DDBJ databases">
        <authorList>
            <person name="Wang D.B."/>
            <person name="Wang M."/>
        </authorList>
    </citation>
    <scope>NUCLEOTIDE SEQUENCE [LARGE SCALE GENOMIC DNA]</scope>
    <source>
        <strain evidence="21">VL1</strain>
    </source>
</reference>
<evidence type="ECO:0000256" key="6">
    <source>
        <dbReference type="ARBA" id="ARBA00022552"/>
    </source>
</evidence>
<keyword evidence="10" id="KW-0347">Helicase</keyword>
<feature type="domain" description="Helicase C-terminal" evidence="20">
    <location>
        <begin position="794"/>
        <end position="947"/>
    </location>
</feature>
<dbReference type="CDD" id="cd00268">
    <property type="entry name" value="DEADc"/>
    <property type="match status" value="1"/>
</dbReference>
<keyword evidence="14" id="KW-0539">Nucleus</keyword>
<protein>
    <recommendedName>
        <fullName evidence="4">RNA helicase</fullName>
        <ecNumber evidence="4">3.6.4.13</ecNumber>
    </recommendedName>
</protein>
<keyword evidence="13 18" id="KW-0472">Membrane</keyword>
<keyword evidence="6" id="KW-0698">rRNA processing</keyword>
<evidence type="ECO:0000313" key="22">
    <source>
        <dbReference type="Proteomes" id="UP000044602"/>
    </source>
</evidence>
<dbReference type="Gene3D" id="3.40.50.300">
    <property type="entry name" value="P-loop containing nucleotide triphosphate hydrolases"/>
    <property type="match status" value="2"/>
</dbReference>
<keyword evidence="22" id="KW-1185">Reference proteome</keyword>
<dbReference type="GO" id="GO:1902600">
    <property type="term" value="P:proton transmembrane transport"/>
    <property type="evidence" value="ECO:0007669"/>
    <property type="project" value="InterPro"/>
</dbReference>
<name>A0A0G4MWZ0_VERLO</name>
<dbReference type="Pfam" id="PF00999">
    <property type="entry name" value="Na_H_Exchanger"/>
    <property type="match status" value="1"/>
</dbReference>
<feature type="compositionally biased region" description="Basic residues" evidence="17">
    <location>
        <begin position="492"/>
        <end position="504"/>
    </location>
</feature>
<dbReference type="Pfam" id="PF00271">
    <property type="entry name" value="Helicase_C"/>
    <property type="match status" value="1"/>
</dbReference>
<keyword evidence="11" id="KW-0067">ATP-binding</keyword>
<comment type="function">
    <text evidence="15">ATP-dependent RNA helicase required for 60S ribosomal subunit synthesis. Involved in efficient pre-rRNA processing, predominantly at site A3, which is necessary for the normal formation of 25S and 5.8S rRNAs.</text>
</comment>
<dbReference type="PROSITE" id="PS51192">
    <property type="entry name" value="HELICASE_ATP_BIND_1"/>
    <property type="match status" value="1"/>
</dbReference>
<keyword evidence="12 18" id="KW-1133">Transmembrane helix</keyword>
<keyword evidence="9" id="KW-0378">Hydrolase</keyword>
<comment type="catalytic activity">
    <reaction evidence="16">
        <text>ATP + H2O = ADP + phosphate + H(+)</text>
        <dbReference type="Rhea" id="RHEA:13065"/>
        <dbReference type="ChEBI" id="CHEBI:15377"/>
        <dbReference type="ChEBI" id="CHEBI:15378"/>
        <dbReference type="ChEBI" id="CHEBI:30616"/>
        <dbReference type="ChEBI" id="CHEBI:43474"/>
        <dbReference type="ChEBI" id="CHEBI:456216"/>
        <dbReference type="EC" id="3.6.4.13"/>
    </reaction>
</comment>
<dbReference type="Pfam" id="PF00270">
    <property type="entry name" value="DEAD"/>
    <property type="match status" value="1"/>
</dbReference>
<evidence type="ECO:0000256" key="3">
    <source>
        <dbReference type="ARBA" id="ARBA00009334"/>
    </source>
</evidence>
<evidence type="ECO:0000256" key="4">
    <source>
        <dbReference type="ARBA" id="ARBA00012552"/>
    </source>
</evidence>
<evidence type="ECO:0000256" key="8">
    <source>
        <dbReference type="ARBA" id="ARBA00022741"/>
    </source>
</evidence>
<evidence type="ECO:0000259" key="20">
    <source>
        <dbReference type="PROSITE" id="PS51194"/>
    </source>
</evidence>
<organism evidence="21 22">
    <name type="scientific">Verticillium longisporum</name>
    <name type="common">Verticillium dahliae var. longisporum</name>
    <dbReference type="NCBI Taxonomy" id="100787"/>
    <lineage>
        <taxon>Eukaryota</taxon>
        <taxon>Fungi</taxon>
        <taxon>Dikarya</taxon>
        <taxon>Ascomycota</taxon>
        <taxon>Pezizomycotina</taxon>
        <taxon>Sordariomycetes</taxon>
        <taxon>Hypocreomycetidae</taxon>
        <taxon>Glomerellales</taxon>
        <taxon>Plectosphaerellaceae</taxon>
        <taxon>Verticillium</taxon>
    </lineage>
</organism>
<feature type="compositionally biased region" description="Basic and acidic residues" evidence="17">
    <location>
        <begin position="458"/>
        <end position="474"/>
    </location>
</feature>
<dbReference type="FunFam" id="3.40.50.300:FF:000008">
    <property type="entry name" value="ATP-dependent RNA helicase RhlB"/>
    <property type="match status" value="1"/>
</dbReference>
<evidence type="ECO:0000256" key="13">
    <source>
        <dbReference type="ARBA" id="ARBA00023136"/>
    </source>
</evidence>
<dbReference type="InterPro" id="IPR027417">
    <property type="entry name" value="P-loop_NTPase"/>
</dbReference>
<keyword evidence="7 18" id="KW-0812">Transmembrane</keyword>
<dbReference type="InterPro" id="IPR014001">
    <property type="entry name" value="Helicase_ATP-bd"/>
</dbReference>
<dbReference type="GO" id="GO:0016787">
    <property type="term" value="F:hydrolase activity"/>
    <property type="evidence" value="ECO:0007669"/>
    <property type="project" value="UniProtKB-KW"/>
</dbReference>
<feature type="domain" description="Helicase ATP-binding" evidence="19">
    <location>
        <begin position="588"/>
        <end position="761"/>
    </location>
</feature>
<dbReference type="EMBL" id="CVQH01025638">
    <property type="protein sequence ID" value="CRK38728.1"/>
    <property type="molecule type" value="Genomic_DNA"/>
</dbReference>
<keyword evidence="5" id="KW-0690">Ribosome biogenesis</keyword>
<dbReference type="PANTHER" id="PTHR47958">
    <property type="entry name" value="ATP-DEPENDENT RNA HELICASE DBP3"/>
    <property type="match status" value="1"/>
</dbReference>
<feature type="transmembrane region" description="Helical" evidence="18">
    <location>
        <begin position="207"/>
        <end position="225"/>
    </location>
</feature>
<dbReference type="GO" id="GO:0015297">
    <property type="term" value="F:antiporter activity"/>
    <property type="evidence" value="ECO:0007669"/>
    <property type="project" value="InterPro"/>
</dbReference>
<feature type="compositionally biased region" description="Basic residues" evidence="17">
    <location>
        <begin position="428"/>
        <end position="439"/>
    </location>
</feature>
<feature type="region of interest" description="Disordered" evidence="17">
    <location>
        <begin position="347"/>
        <end position="384"/>
    </location>
</feature>
<feature type="compositionally biased region" description="Basic residues" evidence="17">
    <location>
        <begin position="360"/>
        <end position="370"/>
    </location>
</feature>
<evidence type="ECO:0000256" key="12">
    <source>
        <dbReference type="ARBA" id="ARBA00022989"/>
    </source>
</evidence>
<feature type="transmembrane region" description="Helical" evidence="18">
    <location>
        <begin position="144"/>
        <end position="163"/>
    </location>
</feature>
<feature type="transmembrane region" description="Helical" evidence="18">
    <location>
        <begin position="253"/>
        <end position="279"/>
    </location>
</feature>
<dbReference type="AlphaFoldDB" id="A0A0G4MWZ0"/>
<dbReference type="SMART" id="SM00487">
    <property type="entry name" value="DEXDc"/>
    <property type="match status" value="1"/>
</dbReference>
<dbReference type="SUPFAM" id="SSF52540">
    <property type="entry name" value="P-loop containing nucleoside triphosphate hydrolases"/>
    <property type="match status" value="1"/>
</dbReference>
<gene>
    <name evidence="21" type="ORF">BN1708_007882</name>
</gene>
<accession>A0A0G4MWZ0</accession>
<evidence type="ECO:0000256" key="11">
    <source>
        <dbReference type="ARBA" id="ARBA00022840"/>
    </source>
</evidence>
<dbReference type="PROSITE" id="PS00039">
    <property type="entry name" value="DEAD_ATP_HELICASE"/>
    <property type="match status" value="1"/>
</dbReference>
<evidence type="ECO:0000256" key="17">
    <source>
        <dbReference type="SAM" id="MobiDB-lite"/>
    </source>
</evidence>
<keyword evidence="8" id="KW-0547">Nucleotide-binding</keyword>
<comment type="similarity">
    <text evidence="3">Belongs to the DEAD box helicase family. DDX5/DBP2 subfamily.</text>
</comment>
<dbReference type="InterPro" id="IPR001650">
    <property type="entry name" value="Helicase_C-like"/>
</dbReference>
<dbReference type="SMART" id="SM00490">
    <property type="entry name" value="HELICc"/>
    <property type="match status" value="1"/>
</dbReference>
<dbReference type="PROSITE" id="PS51194">
    <property type="entry name" value="HELICASE_CTER"/>
    <property type="match status" value="1"/>
</dbReference>
<feature type="transmembrane region" description="Helical" evidence="18">
    <location>
        <begin position="86"/>
        <end position="106"/>
    </location>
</feature>
<evidence type="ECO:0000256" key="15">
    <source>
        <dbReference type="ARBA" id="ARBA00037449"/>
    </source>
</evidence>
<evidence type="ECO:0000259" key="19">
    <source>
        <dbReference type="PROSITE" id="PS51192"/>
    </source>
</evidence>
<dbReference type="CDD" id="cd18787">
    <property type="entry name" value="SF2_C_DEAD"/>
    <property type="match status" value="1"/>
</dbReference>
<dbReference type="STRING" id="100787.A0A0G4MWZ0"/>
<dbReference type="GO" id="GO:0003724">
    <property type="term" value="F:RNA helicase activity"/>
    <property type="evidence" value="ECO:0007669"/>
    <property type="project" value="UniProtKB-EC"/>
</dbReference>
<dbReference type="GO" id="GO:0003676">
    <property type="term" value="F:nucleic acid binding"/>
    <property type="evidence" value="ECO:0007669"/>
    <property type="project" value="InterPro"/>
</dbReference>
<sequence length="977" mass="107145">MLATYLIRHAEGVSVQSMTGESDGGLHRRAGDVERQGGGVSVAMGNWFLETLLYYVIMGAVYGAVAGTLTRFAVKFSLKRKWIDSESYLLIPLALGFLMIGSAGLVGTNDLIACFAAGSALNWDGEYLAETLKRHDEVNSSIDVILNFGGFMYLGSIFPWAGFQNAETGITYGRLFGLGFLVLLFRRIPAIMITYKLMPHSIRNWKEALFVGYFGPIGVGAAFYVEHTKHLFPHLDETNDTEVNDLLRALSPVVYWLALFSIVVHGLSIPILNALYGYFGVQPIQDDAVEMRRKSVHVAAPPNAIEGDKETFIAYNRFSRPMFDNNQLPDWRDENPEPSLDVDLERQKSEAALSAPRTPRTPRNRSRSRSTIRFMDRRGANTGMGMMAATKRLLAESEDHSAADDAAPSKKQKVKDLPEGDDEAAALKKQRKKEKKAAKAAKEGGGEDKDEKKKRKEEKREKKRLREEAEKAAAGEDAPMADVDADAETKPKKEKKDKKEKKAKSQNGAAAPGAAVASASYTQSAALTALPQADIDAYLAEQSIVIGDDKSTNLRPVLAFNQLPVTDLLAKSPFAAYTKPTPIQAASWPFTLSGRDAIGVAETGSGKTMAFALPLVESISKMKKRCIKAVVVSPTRELAMQTHEQTAQLAAHLGLKSVCVYGGASKDEQRSLLQRGADIIVATPGRLKDFMSDGTVDLSHSRFAVLDEADRMLDKGFEDDIKAILGAMPAREDRQTLMFTATWPASVRLLASSFMVDPVKITIGSGGKETASGSVELQANARITQRVEVVDGRDKEQRLLQILRQYQAGKGRHDRILVFCLYKKEATRVEGFLQQRGIHVCGIHGDLRQDQRTRSLEAFKSGSTSVMVATDVAARGLDIPEVKLVVNVTFPLTIEDYVHRIGRTGRAGKTGEAITLFTVQDKAHSGSLINILKGANQPVPDELFKFGTTVKKKAHDTYGAFFKDVDMSKKATKIVFD</sequence>
<evidence type="ECO:0000256" key="7">
    <source>
        <dbReference type="ARBA" id="ARBA00022692"/>
    </source>
</evidence>
<evidence type="ECO:0000256" key="14">
    <source>
        <dbReference type="ARBA" id="ARBA00023242"/>
    </source>
</evidence>
<feature type="transmembrane region" description="Helical" evidence="18">
    <location>
        <begin position="52"/>
        <end position="74"/>
    </location>
</feature>
<feature type="region of interest" description="Disordered" evidence="17">
    <location>
        <begin position="396"/>
        <end position="513"/>
    </location>
</feature>
<dbReference type="InterPro" id="IPR011545">
    <property type="entry name" value="DEAD/DEAH_box_helicase_dom"/>
</dbReference>
<evidence type="ECO:0000256" key="2">
    <source>
        <dbReference type="ARBA" id="ARBA00004604"/>
    </source>
</evidence>
<evidence type="ECO:0000256" key="5">
    <source>
        <dbReference type="ARBA" id="ARBA00022517"/>
    </source>
</evidence>
<evidence type="ECO:0000256" key="16">
    <source>
        <dbReference type="ARBA" id="ARBA00047984"/>
    </source>
</evidence>
<proteinExistence type="inferred from homology"/>
<dbReference type="Proteomes" id="UP000044602">
    <property type="component" value="Unassembled WGS sequence"/>
</dbReference>